<accession>A0ABW5MMW2</accession>
<evidence type="ECO:0000313" key="1">
    <source>
        <dbReference type="EMBL" id="MFD2583788.1"/>
    </source>
</evidence>
<sequence length="63" mass="7117">MSLLKAPFSTHYPTALLPISIAYSRVDHKTTSSSVHRALLFLFLRGIYGVTNLINQVLRFKVI</sequence>
<name>A0ABW5MMW2_9SPHI</name>
<dbReference type="Proteomes" id="UP001597461">
    <property type="component" value="Unassembled WGS sequence"/>
</dbReference>
<reference evidence="2" key="1">
    <citation type="journal article" date="2019" name="Int. J. Syst. Evol. Microbiol.">
        <title>The Global Catalogue of Microorganisms (GCM) 10K type strain sequencing project: providing services to taxonomists for standard genome sequencing and annotation.</title>
        <authorList>
            <consortium name="The Broad Institute Genomics Platform"/>
            <consortium name="The Broad Institute Genome Sequencing Center for Infectious Disease"/>
            <person name="Wu L."/>
            <person name="Ma J."/>
        </authorList>
    </citation>
    <scope>NUCLEOTIDE SEQUENCE [LARGE SCALE GENOMIC DNA]</scope>
    <source>
        <strain evidence="2">KCTC 42866</strain>
    </source>
</reference>
<dbReference type="RefSeq" id="WP_379080214.1">
    <property type="nucleotide sequence ID" value="NZ_JBHULL010000011.1"/>
</dbReference>
<gene>
    <name evidence="1" type="ORF">ACFSR6_14910</name>
</gene>
<organism evidence="1 2">
    <name type="scientific">Pedobacter vanadiisoli</name>
    <dbReference type="NCBI Taxonomy" id="1761975"/>
    <lineage>
        <taxon>Bacteria</taxon>
        <taxon>Pseudomonadati</taxon>
        <taxon>Bacteroidota</taxon>
        <taxon>Sphingobacteriia</taxon>
        <taxon>Sphingobacteriales</taxon>
        <taxon>Sphingobacteriaceae</taxon>
        <taxon>Pedobacter</taxon>
    </lineage>
</organism>
<evidence type="ECO:0000313" key="2">
    <source>
        <dbReference type="Proteomes" id="UP001597461"/>
    </source>
</evidence>
<proteinExistence type="predicted"/>
<protein>
    <submittedName>
        <fullName evidence="1">Uncharacterized protein</fullName>
    </submittedName>
</protein>
<comment type="caution">
    <text evidence="1">The sequence shown here is derived from an EMBL/GenBank/DDBJ whole genome shotgun (WGS) entry which is preliminary data.</text>
</comment>
<dbReference type="EMBL" id="JBHULL010000011">
    <property type="protein sequence ID" value="MFD2583788.1"/>
    <property type="molecule type" value="Genomic_DNA"/>
</dbReference>
<keyword evidence="2" id="KW-1185">Reference proteome</keyword>